<sequence>MNDHVRLLAVSLLLAGALTGCDVGLAAHEPGGTSVRTQVAPSRGAFHENQPYRLQNSFRGLRLAARAGTWIDIDSNYCWDTARRHRIPLATHWPHIGADHFTDPAGRIDPDAAFADLTLPEVRRLRSTDPVPYRISTMEEMVREAARIGVPGIEWEVKGGTAFERPATYRGVLAAAAEAGIEVNVKTLTNIGGTKAALRRLRAAARAGATTMLLNHSARPVRITAAESRYVDYVRGPWRAGQP</sequence>
<comment type="caution">
    <text evidence="1">The sequence shown here is derived from an EMBL/GenBank/DDBJ whole genome shotgun (WGS) entry which is preliminary data.</text>
</comment>
<evidence type="ECO:0008006" key="3">
    <source>
        <dbReference type="Google" id="ProtNLM"/>
    </source>
</evidence>
<evidence type="ECO:0000313" key="2">
    <source>
        <dbReference type="Proteomes" id="UP001501771"/>
    </source>
</evidence>
<keyword evidence="2" id="KW-1185">Reference proteome</keyword>
<dbReference type="SUPFAM" id="SSF51658">
    <property type="entry name" value="Xylose isomerase-like"/>
    <property type="match status" value="1"/>
</dbReference>
<dbReference type="Gene3D" id="3.20.20.190">
    <property type="entry name" value="Phosphatidylinositol (PI) phosphodiesterase"/>
    <property type="match status" value="1"/>
</dbReference>
<dbReference type="EMBL" id="BAAAQR010000002">
    <property type="protein sequence ID" value="GAA2139374.1"/>
    <property type="molecule type" value="Genomic_DNA"/>
</dbReference>
<dbReference type="InterPro" id="IPR036237">
    <property type="entry name" value="Xyl_isomerase-like_sf"/>
</dbReference>
<evidence type="ECO:0000313" key="1">
    <source>
        <dbReference type="EMBL" id="GAA2139374.1"/>
    </source>
</evidence>
<organism evidence="1 2">
    <name type="scientific">Nocardioides koreensis</name>
    <dbReference type="NCBI Taxonomy" id="433651"/>
    <lineage>
        <taxon>Bacteria</taxon>
        <taxon>Bacillati</taxon>
        <taxon>Actinomycetota</taxon>
        <taxon>Actinomycetes</taxon>
        <taxon>Propionibacteriales</taxon>
        <taxon>Nocardioidaceae</taxon>
        <taxon>Nocardioides</taxon>
    </lineage>
</organism>
<name>A0ABP5KYS6_9ACTN</name>
<dbReference type="Proteomes" id="UP001501771">
    <property type="component" value="Unassembled WGS sequence"/>
</dbReference>
<proteinExistence type="predicted"/>
<dbReference type="InterPro" id="IPR017946">
    <property type="entry name" value="PLC-like_Pdiesterase_TIM-brl"/>
</dbReference>
<reference evidence="2" key="1">
    <citation type="journal article" date="2019" name="Int. J. Syst. Evol. Microbiol.">
        <title>The Global Catalogue of Microorganisms (GCM) 10K type strain sequencing project: providing services to taxonomists for standard genome sequencing and annotation.</title>
        <authorList>
            <consortium name="The Broad Institute Genomics Platform"/>
            <consortium name="The Broad Institute Genome Sequencing Center for Infectious Disease"/>
            <person name="Wu L."/>
            <person name="Ma J."/>
        </authorList>
    </citation>
    <scope>NUCLEOTIDE SEQUENCE [LARGE SCALE GENOMIC DNA]</scope>
    <source>
        <strain evidence="2">JCM 16022</strain>
    </source>
</reference>
<gene>
    <name evidence="1" type="ORF">GCM10009844_08090</name>
</gene>
<protein>
    <recommendedName>
        <fullName evidence="3">GP-PDE domain-containing protein</fullName>
    </recommendedName>
</protein>
<dbReference type="PROSITE" id="PS51257">
    <property type="entry name" value="PROKAR_LIPOPROTEIN"/>
    <property type="match status" value="1"/>
</dbReference>
<accession>A0ABP5KYS6</accession>